<dbReference type="InterPro" id="IPR002213">
    <property type="entry name" value="UDP_glucos_trans"/>
</dbReference>
<gene>
    <name evidence="6" type="ORF">MKW94_020009</name>
</gene>
<dbReference type="AlphaFoldDB" id="A0AA41V7J5"/>
<name>A0AA41V7J5_PAPNU</name>
<evidence type="ECO:0000256" key="1">
    <source>
        <dbReference type="ARBA" id="ARBA00009995"/>
    </source>
</evidence>
<comment type="similarity">
    <text evidence="1 4">Belongs to the UDP-glycosyltransferase family.</text>
</comment>
<dbReference type="PROSITE" id="PS00375">
    <property type="entry name" value="UDPGT"/>
    <property type="match status" value="1"/>
</dbReference>
<dbReference type="Pfam" id="PF00201">
    <property type="entry name" value="UDPGT"/>
    <property type="match status" value="1"/>
</dbReference>
<dbReference type="Proteomes" id="UP001177140">
    <property type="component" value="Unassembled WGS sequence"/>
</dbReference>
<sequence length="475" mass="51912">MEGTSEIAQPHIIMLPSPGMGHLIAFIELAKRLVLNHGFSVTFTIPTDSGSPSKAQNSVLNSLPSSIDAMFLSPVDLSDLPADASIETIISLTVSRSLTSLSNAFKHITSTHRVVAYVVDMFGTDTFKVANEFNIKPYIFFQTNAMVLAIFSYFPKMDEEYSCEYRDVPEPIQIPGSIAINGIDLPAPMQDRNNDAYAGILHQAKIYKLAAGVLLNSFDEFETDTIKALNGKESGNPPIYPIGPLIRTGDSENVYDESGCLKWLDEQPLGSVLFVSFGSGGTLSSEQLTELALGLEMSEQRFLWVVRSPSDKAANATFFNPHGVKDPFDFLPEGFLERTKKLGLVVPSWAPQVQVLSHTSTGGFLTHCGWNSTLEAVVHGVPLIAWPLFAEQKANALMLEDLKVALRPKPSERGIIKRDEISRVVKGLMEGEEGMSVRSRITELKSAAASVLEENGSSAKSLEELANIWKNQTTT</sequence>
<dbReference type="PANTHER" id="PTHR48046:SF6">
    <property type="entry name" value="GLYCOSYLTRANSFERASE"/>
    <property type="match status" value="1"/>
</dbReference>
<evidence type="ECO:0000256" key="2">
    <source>
        <dbReference type="ARBA" id="ARBA00022676"/>
    </source>
</evidence>
<dbReference type="FunFam" id="3.40.50.2000:FF:000054">
    <property type="entry name" value="Glycosyltransferase"/>
    <property type="match status" value="1"/>
</dbReference>
<evidence type="ECO:0000256" key="5">
    <source>
        <dbReference type="RuleBase" id="RU362057"/>
    </source>
</evidence>
<dbReference type="EC" id="2.4.1.-" evidence="5"/>
<keyword evidence="7" id="KW-1185">Reference proteome</keyword>
<evidence type="ECO:0000313" key="6">
    <source>
        <dbReference type="EMBL" id="MCL7037745.1"/>
    </source>
</evidence>
<keyword evidence="3 4" id="KW-0808">Transferase</keyword>
<protein>
    <recommendedName>
        <fullName evidence="5">Glycosyltransferase</fullName>
        <ecNumber evidence="5">2.4.1.-</ecNumber>
    </recommendedName>
</protein>
<dbReference type="PANTHER" id="PTHR48046">
    <property type="entry name" value="UDP-GLYCOSYLTRANSFERASE 72E1"/>
    <property type="match status" value="1"/>
</dbReference>
<dbReference type="SUPFAM" id="SSF53756">
    <property type="entry name" value="UDP-Glycosyltransferase/glycogen phosphorylase"/>
    <property type="match status" value="1"/>
</dbReference>
<dbReference type="EMBL" id="JAJJMA010182774">
    <property type="protein sequence ID" value="MCL7037745.1"/>
    <property type="molecule type" value="Genomic_DNA"/>
</dbReference>
<proteinExistence type="inferred from homology"/>
<dbReference type="GO" id="GO:0008194">
    <property type="term" value="F:UDP-glycosyltransferase activity"/>
    <property type="evidence" value="ECO:0007669"/>
    <property type="project" value="InterPro"/>
</dbReference>
<dbReference type="CDD" id="cd03784">
    <property type="entry name" value="GT1_Gtf-like"/>
    <property type="match status" value="1"/>
</dbReference>
<dbReference type="Gene3D" id="3.40.50.2000">
    <property type="entry name" value="Glycogen Phosphorylase B"/>
    <property type="match status" value="2"/>
</dbReference>
<evidence type="ECO:0000256" key="3">
    <source>
        <dbReference type="ARBA" id="ARBA00022679"/>
    </source>
</evidence>
<keyword evidence="2 4" id="KW-0328">Glycosyltransferase</keyword>
<dbReference type="InterPro" id="IPR035595">
    <property type="entry name" value="UDP_glycos_trans_CS"/>
</dbReference>
<reference evidence="6" key="1">
    <citation type="submission" date="2022-03" db="EMBL/GenBank/DDBJ databases">
        <title>A functionally conserved STORR gene fusion in Papaver species that diverged 16.8 million years ago.</title>
        <authorList>
            <person name="Catania T."/>
        </authorList>
    </citation>
    <scope>NUCLEOTIDE SEQUENCE</scope>
    <source>
        <strain evidence="6">S-191538</strain>
    </source>
</reference>
<evidence type="ECO:0000313" key="7">
    <source>
        <dbReference type="Proteomes" id="UP001177140"/>
    </source>
</evidence>
<comment type="caution">
    <text evidence="6">The sequence shown here is derived from an EMBL/GenBank/DDBJ whole genome shotgun (WGS) entry which is preliminary data.</text>
</comment>
<dbReference type="FunFam" id="3.40.50.2000:FF:000051">
    <property type="entry name" value="Glycosyltransferase"/>
    <property type="match status" value="1"/>
</dbReference>
<evidence type="ECO:0000256" key="4">
    <source>
        <dbReference type="RuleBase" id="RU003718"/>
    </source>
</evidence>
<organism evidence="6 7">
    <name type="scientific">Papaver nudicaule</name>
    <name type="common">Iceland poppy</name>
    <dbReference type="NCBI Taxonomy" id="74823"/>
    <lineage>
        <taxon>Eukaryota</taxon>
        <taxon>Viridiplantae</taxon>
        <taxon>Streptophyta</taxon>
        <taxon>Embryophyta</taxon>
        <taxon>Tracheophyta</taxon>
        <taxon>Spermatophyta</taxon>
        <taxon>Magnoliopsida</taxon>
        <taxon>Ranunculales</taxon>
        <taxon>Papaveraceae</taxon>
        <taxon>Papaveroideae</taxon>
        <taxon>Papaver</taxon>
    </lineage>
</organism>
<accession>A0AA41V7J5</accession>